<reference evidence="2 3" key="1">
    <citation type="journal article" date="2013" name="J. Bacteriol.">
        <title>Roles of HynAB and Ech, the only two hydrogenases found in the model sulfate reducer Desulfovibrio gigas.</title>
        <authorList>
            <person name="Morais-Silva F.O."/>
            <person name="Santos C.I."/>
            <person name="Rodrigues R."/>
            <person name="Pereira I.A."/>
            <person name="Rodrigues-Pousada C."/>
        </authorList>
    </citation>
    <scope>NUCLEOTIDE SEQUENCE [LARGE SCALE GENOMIC DNA]</scope>
    <source>
        <strain evidence="3">ATCC 19364 / DSM 1382 / NCIMB 9332 / VKM B-1759</strain>
    </source>
</reference>
<proteinExistence type="predicted"/>
<dbReference type="STRING" id="1121448.DGI_2294"/>
<accession>T2GCN0</accession>
<dbReference type="KEGG" id="dgg:DGI_2294"/>
<evidence type="ECO:0000313" key="3">
    <source>
        <dbReference type="Proteomes" id="UP000016587"/>
    </source>
</evidence>
<dbReference type="RefSeq" id="WP_021761001.1">
    <property type="nucleotide sequence ID" value="NC_022444.1"/>
</dbReference>
<dbReference type="InterPro" id="IPR035903">
    <property type="entry name" value="HesB-like_dom_sf"/>
</dbReference>
<evidence type="ECO:0000259" key="1">
    <source>
        <dbReference type="Pfam" id="PF01521"/>
    </source>
</evidence>
<evidence type="ECO:0000313" key="2">
    <source>
        <dbReference type="EMBL" id="AGW14048.1"/>
    </source>
</evidence>
<dbReference type="SUPFAM" id="SSF89360">
    <property type="entry name" value="HesB-like domain"/>
    <property type="match status" value="1"/>
</dbReference>
<dbReference type="HOGENOM" id="CLU_069054_6_0_7"/>
<keyword evidence="3" id="KW-1185">Reference proteome</keyword>
<gene>
    <name evidence="2" type="ORF">DGI_2294</name>
</gene>
<sequence length="114" mass="11600">MIHLTDNAVSELDAYFADKPKSSIRIYLAPGGCSGPRLALALDEASDADEVVTQGDYTLVMEKQLYAQAKPLTIDVSHMGFSVDSNLQLGGGGCGSGCGSSCGSGSSSSGCGCQ</sequence>
<protein>
    <submittedName>
        <fullName evidence="2">Putative HesB/YadR/YfhF-family protein</fullName>
    </submittedName>
</protein>
<dbReference type="Proteomes" id="UP000016587">
    <property type="component" value="Chromosome"/>
</dbReference>
<dbReference type="AlphaFoldDB" id="T2GCN0"/>
<feature type="domain" description="Core" evidence="1">
    <location>
        <begin position="2"/>
        <end position="87"/>
    </location>
</feature>
<dbReference type="eggNOG" id="COG0316">
    <property type="taxonomic scope" value="Bacteria"/>
</dbReference>
<organism evidence="2 3">
    <name type="scientific">Megalodesulfovibrio gigas (strain ATCC 19364 / DSM 1382 / NCIMB 9332 / VKM B-1759)</name>
    <name type="common">Desulfovibrio gigas</name>
    <dbReference type="NCBI Taxonomy" id="1121448"/>
    <lineage>
        <taxon>Bacteria</taxon>
        <taxon>Pseudomonadati</taxon>
        <taxon>Thermodesulfobacteriota</taxon>
        <taxon>Desulfovibrionia</taxon>
        <taxon>Desulfovibrionales</taxon>
        <taxon>Desulfovibrionaceae</taxon>
        <taxon>Megalodesulfovibrio</taxon>
    </lineage>
</organism>
<dbReference type="Gene3D" id="2.60.300.12">
    <property type="entry name" value="HesB-like domain"/>
    <property type="match status" value="1"/>
</dbReference>
<dbReference type="InterPro" id="IPR000361">
    <property type="entry name" value="ATAP_core_dom"/>
</dbReference>
<dbReference type="PATRIC" id="fig|1121448.10.peg.2247"/>
<reference evidence="3" key="2">
    <citation type="submission" date="2013-07" db="EMBL/GenBank/DDBJ databases">
        <authorList>
            <person name="Morais-Silva F.O."/>
            <person name="Rezende A.M."/>
            <person name="Pimentel C."/>
            <person name="Resende D.M."/>
            <person name="Santos C.I."/>
            <person name="Clemente C."/>
            <person name="de Oliveira L.M."/>
            <person name="da Silva S.M."/>
            <person name="Costa D.A."/>
            <person name="Varela-Raposo A."/>
            <person name="Horacio E.C.A."/>
            <person name="Matos M."/>
            <person name="Flores O."/>
            <person name="Ruiz J.C."/>
            <person name="Rodrigues-Pousada C."/>
        </authorList>
    </citation>
    <scope>NUCLEOTIDE SEQUENCE [LARGE SCALE GENOMIC DNA]</scope>
    <source>
        <strain evidence="3">ATCC 19364 / DSM 1382 / NCIMB 9332 / VKM B-1759</strain>
    </source>
</reference>
<dbReference type="NCBIfam" id="NF038090">
    <property type="entry name" value="IscA_HesB_Se"/>
    <property type="match status" value="1"/>
</dbReference>
<dbReference type="Pfam" id="PF01521">
    <property type="entry name" value="Fe-S_biosyn"/>
    <property type="match status" value="1"/>
</dbReference>
<dbReference type="OrthoDB" id="5460919at2"/>
<dbReference type="EMBL" id="CP006585">
    <property type="protein sequence ID" value="AGW14048.1"/>
    <property type="molecule type" value="Genomic_DNA"/>
</dbReference>
<name>T2GCN0_MEGG1</name>